<comment type="subcellular location">
    <subcellularLocation>
        <location evidence="7">Cell membrane</location>
        <topology evidence="7">Multi-pass membrane protein</topology>
    </subcellularLocation>
    <subcellularLocation>
        <location evidence="4">Cell surface</location>
    </subcellularLocation>
    <subcellularLocation>
        <location evidence="6">Endosome</location>
        <location evidence="6">Multivesicular body</location>
    </subcellularLocation>
    <subcellularLocation>
        <location evidence="1">Late endosome membrane</location>
        <topology evidence="1">Multi-pass membrane protein</topology>
    </subcellularLocation>
    <subcellularLocation>
        <location evidence="2">Lysosome membrane</location>
        <topology evidence="2">Multi-pass membrane protein</topology>
    </subcellularLocation>
    <subcellularLocation>
        <location evidence="3">Melanosome</location>
    </subcellularLocation>
    <subcellularLocation>
        <location evidence="22">Membrane</location>
        <topology evidence="22">Multi-pass membrane protein</topology>
    </subcellularLocation>
    <subcellularLocation>
        <location evidence="5">Secreted</location>
        <location evidence="5">Extracellular exosome</location>
    </subcellularLocation>
</comment>
<keyword evidence="23" id="KW-1185">Reference proteome</keyword>
<dbReference type="PIRSF" id="PIRSF002419">
    <property type="entry name" value="Tetraspanin"/>
    <property type="match status" value="1"/>
</dbReference>
<evidence type="ECO:0000256" key="9">
    <source>
        <dbReference type="ARBA" id="ARBA00022448"/>
    </source>
</evidence>
<keyword evidence="19" id="KW-0449">Lipoprotein</keyword>
<keyword evidence="18" id="KW-0458">Lysosome</keyword>
<keyword evidence="13" id="KW-0967">Endosome</keyword>
<evidence type="ECO:0000256" key="5">
    <source>
        <dbReference type="ARBA" id="ARBA00004550"/>
    </source>
</evidence>
<dbReference type="Pfam" id="PF00335">
    <property type="entry name" value="Tetraspanin"/>
    <property type="match status" value="1"/>
</dbReference>
<evidence type="ECO:0000256" key="8">
    <source>
        <dbReference type="ARBA" id="ARBA00006840"/>
    </source>
</evidence>
<dbReference type="InterPro" id="IPR018499">
    <property type="entry name" value="Tetraspanin/Peripherin"/>
</dbReference>
<dbReference type="PANTHER" id="PTHR19282:SF471">
    <property type="entry name" value="CD63 ANTIGEN"/>
    <property type="match status" value="1"/>
</dbReference>
<dbReference type="PANTHER" id="PTHR19282">
    <property type="entry name" value="TETRASPANIN"/>
    <property type="match status" value="1"/>
</dbReference>
<evidence type="ECO:0000256" key="3">
    <source>
        <dbReference type="ARBA" id="ARBA00004223"/>
    </source>
</evidence>
<sequence>MAAEGGMKCVKFLLYVFLLAFCACAVGLIAVGVGTHLVLSQTLSQGANPGTLLPVVIIAMGVFLFLVALVGCCGVCKENYYLMITFVIFLSLIMLVEVATAIAGYVFRDKIRSEFKSNFQKQMQAYPKDNTTARILDKMQEDFKCCGATNYTDWENIPLEPRGRVPDSCCINVTQNCGVKFNVKDINAEGCVEKIGGWLRSHMVEVAAAGLGIAFVEVLGIVLACCLVKSIRSGYEVM</sequence>
<comment type="subunit">
    <text evidence="21">Interacts with TIMP1 and ITGB1 and recruits TIMP1 to ITGB1. Interacts with CD9. Identified in a complex with CD9 and ITGB3. Interacts with PMEL. Interacts with KDR/VEGFR2; identified in a complex with ITGB1 and KDR/VEGFR2 and is required to recruit KDR to ITGB1 complexes. Interacts with SYT7.</text>
</comment>
<organism evidence="23 24">
    <name type="scientific">Echinops telfairi</name>
    <name type="common">Lesser hedgehog tenrec</name>
    <dbReference type="NCBI Taxonomy" id="9371"/>
    <lineage>
        <taxon>Eukaryota</taxon>
        <taxon>Metazoa</taxon>
        <taxon>Chordata</taxon>
        <taxon>Craniata</taxon>
        <taxon>Vertebrata</taxon>
        <taxon>Euteleostomi</taxon>
        <taxon>Mammalia</taxon>
        <taxon>Eutheria</taxon>
        <taxon>Afrotheria</taxon>
        <taxon>Tenrecidae</taxon>
        <taxon>Tenrecinae</taxon>
        <taxon>Echinops</taxon>
    </lineage>
</organism>
<evidence type="ECO:0000256" key="12">
    <source>
        <dbReference type="ARBA" id="ARBA00022692"/>
    </source>
</evidence>
<evidence type="ECO:0000256" key="10">
    <source>
        <dbReference type="ARBA" id="ARBA00022475"/>
    </source>
</evidence>
<reference evidence="24" key="1">
    <citation type="submission" date="2025-08" db="UniProtKB">
        <authorList>
            <consortium name="RefSeq"/>
        </authorList>
    </citation>
    <scope>IDENTIFICATION</scope>
</reference>
<feature type="transmembrane region" description="Helical" evidence="22">
    <location>
        <begin position="51"/>
        <end position="73"/>
    </location>
</feature>
<evidence type="ECO:0000256" key="13">
    <source>
        <dbReference type="ARBA" id="ARBA00022753"/>
    </source>
</evidence>
<evidence type="ECO:0000256" key="11">
    <source>
        <dbReference type="ARBA" id="ARBA00022525"/>
    </source>
</evidence>
<keyword evidence="9" id="KW-0813">Transport</keyword>
<evidence type="ECO:0000256" key="21">
    <source>
        <dbReference type="ARBA" id="ARBA00046382"/>
    </source>
</evidence>
<dbReference type="Proteomes" id="UP000694863">
    <property type="component" value="Unplaced"/>
</dbReference>
<evidence type="ECO:0000256" key="2">
    <source>
        <dbReference type="ARBA" id="ARBA00004155"/>
    </source>
</evidence>
<evidence type="ECO:0000256" key="15">
    <source>
        <dbReference type="ARBA" id="ARBA00022989"/>
    </source>
</evidence>
<dbReference type="GeneID" id="101640768"/>
<dbReference type="PRINTS" id="PR00259">
    <property type="entry name" value="TMFOUR"/>
</dbReference>
<evidence type="ECO:0000256" key="22">
    <source>
        <dbReference type="RuleBase" id="RU361218"/>
    </source>
</evidence>
<keyword evidence="10" id="KW-1003">Cell membrane</keyword>
<gene>
    <name evidence="24" type="primary">CD63</name>
</gene>
<comment type="similarity">
    <text evidence="8 22">Belongs to the tetraspanin (TM4SF) family.</text>
</comment>
<dbReference type="InterPro" id="IPR042028">
    <property type="entry name" value="CD63_LEL"/>
</dbReference>
<dbReference type="CDD" id="cd03166">
    <property type="entry name" value="CD63_LEL"/>
    <property type="match status" value="1"/>
</dbReference>
<evidence type="ECO:0000256" key="7">
    <source>
        <dbReference type="ARBA" id="ARBA00004651"/>
    </source>
</evidence>
<keyword evidence="17" id="KW-0564">Palmitate</keyword>
<protein>
    <recommendedName>
        <fullName evidence="22">Tetraspanin</fullName>
    </recommendedName>
</protein>
<evidence type="ECO:0000256" key="16">
    <source>
        <dbReference type="ARBA" id="ARBA00023136"/>
    </source>
</evidence>
<name>A0ABM0IIA6_ECHTE</name>
<evidence type="ECO:0000256" key="4">
    <source>
        <dbReference type="ARBA" id="ARBA00004241"/>
    </source>
</evidence>
<dbReference type="InterPro" id="IPR000301">
    <property type="entry name" value="Tetraspanin_animals"/>
</dbReference>
<evidence type="ECO:0000256" key="14">
    <source>
        <dbReference type="ARBA" id="ARBA00022927"/>
    </source>
</evidence>
<feature type="transmembrane region" description="Helical" evidence="22">
    <location>
        <begin position="80"/>
        <end position="107"/>
    </location>
</feature>
<evidence type="ECO:0000256" key="6">
    <source>
        <dbReference type="ARBA" id="ARBA00004559"/>
    </source>
</evidence>
<dbReference type="InterPro" id="IPR008952">
    <property type="entry name" value="Tetraspanin_EC2_sf"/>
</dbReference>
<keyword evidence="12 22" id="KW-0812">Transmembrane</keyword>
<keyword evidence="14" id="KW-0653">Protein transport</keyword>
<evidence type="ECO:0000256" key="20">
    <source>
        <dbReference type="ARBA" id="ARBA00043922"/>
    </source>
</evidence>
<dbReference type="Gene3D" id="1.10.1450.10">
    <property type="entry name" value="Tetraspanin"/>
    <property type="match status" value="1"/>
</dbReference>
<dbReference type="RefSeq" id="XP_004700629.1">
    <property type="nucleotide sequence ID" value="XM_004700572.2"/>
</dbReference>
<keyword evidence="15 22" id="KW-1133">Transmembrane helix</keyword>
<accession>A0ABM0IIA6</accession>
<feature type="transmembrane region" description="Helical" evidence="22">
    <location>
        <begin position="12"/>
        <end position="39"/>
    </location>
</feature>
<evidence type="ECO:0000313" key="24">
    <source>
        <dbReference type="RefSeq" id="XP_004700629.1"/>
    </source>
</evidence>
<comment type="function">
    <text evidence="20">Functions as a cell surface receptor for TIMP1 and plays a role in the activation of cellular signaling cascades. Plays a role in the activation of ITGB1 and integrin signaling, leading to the activation of AKT, FAK/PTK2 and MAP kinases. Promotes cell survival, reorganization of the actin cytoskeleton, cell adhesion, spreading and migration, via its role in the activation of AKT and FAK/PTK2. Plays a role in VEGFA signaling via its role in regulating the internalization of KDR/VEGFR2. Plays a role in intracellular vesicular transport processes, and is required for normal trafficking of the PMEL luminal domain that is essential for the development and maturation of melanocytes. Plays a role in the adhesion of leukocytes onto endothelial cells via its role in the regulation of SELP trafficking. May play a role in mast cell degranulation in response to Ms4a2/FceRI stimulation, but not in mast cell degranulation in response to other stimuli.</text>
</comment>
<proteinExistence type="inferred from homology"/>
<dbReference type="SUPFAM" id="SSF48652">
    <property type="entry name" value="Tetraspanin"/>
    <property type="match status" value="1"/>
</dbReference>
<evidence type="ECO:0000256" key="19">
    <source>
        <dbReference type="ARBA" id="ARBA00023288"/>
    </source>
</evidence>
<keyword evidence="16 22" id="KW-0472">Membrane</keyword>
<evidence type="ECO:0000256" key="1">
    <source>
        <dbReference type="ARBA" id="ARBA00004107"/>
    </source>
</evidence>
<evidence type="ECO:0000313" key="23">
    <source>
        <dbReference type="Proteomes" id="UP000694863"/>
    </source>
</evidence>
<evidence type="ECO:0000256" key="17">
    <source>
        <dbReference type="ARBA" id="ARBA00023139"/>
    </source>
</evidence>
<evidence type="ECO:0000256" key="18">
    <source>
        <dbReference type="ARBA" id="ARBA00023228"/>
    </source>
</evidence>
<feature type="transmembrane region" description="Helical" evidence="22">
    <location>
        <begin position="206"/>
        <end position="228"/>
    </location>
</feature>
<keyword evidence="11" id="KW-0964">Secreted</keyword>